<accession>A0A382B124</accession>
<dbReference type="AlphaFoldDB" id="A0A382B124"/>
<organism evidence="2">
    <name type="scientific">marine metagenome</name>
    <dbReference type="NCBI Taxonomy" id="408172"/>
    <lineage>
        <taxon>unclassified sequences</taxon>
        <taxon>metagenomes</taxon>
        <taxon>ecological metagenomes</taxon>
    </lineage>
</organism>
<evidence type="ECO:0000313" key="2">
    <source>
        <dbReference type="EMBL" id="SVB07012.1"/>
    </source>
</evidence>
<feature type="transmembrane region" description="Helical" evidence="1">
    <location>
        <begin position="321"/>
        <end position="342"/>
    </location>
</feature>
<protein>
    <recommendedName>
        <fullName evidence="3">Glycosyltransferase RgtA/B/C/D-like domain-containing protein</fullName>
    </recommendedName>
</protein>
<keyword evidence="1" id="KW-1133">Transmembrane helix</keyword>
<feature type="non-terminal residue" evidence="2">
    <location>
        <position position="1"/>
    </location>
</feature>
<keyword evidence="1" id="KW-0472">Membrane</keyword>
<feature type="transmembrane region" description="Helical" evidence="1">
    <location>
        <begin position="90"/>
        <end position="109"/>
    </location>
</feature>
<evidence type="ECO:0008006" key="3">
    <source>
        <dbReference type="Google" id="ProtNLM"/>
    </source>
</evidence>
<evidence type="ECO:0000256" key="1">
    <source>
        <dbReference type="SAM" id="Phobius"/>
    </source>
</evidence>
<feature type="transmembrane region" description="Helical" evidence="1">
    <location>
        <begin position="277"/>
        <end position="296"/>
    </location>
</feature>
<feature type="transmembrane region" description="Helical" evidence="1">
    <location>
        <begin position="164"/>
        <end position="187"/>
    </location>
</feature>
<reference evidence="2" key="1">
    <citation type="submission" date="2018-05" db="EMBL/GenBank/DDBJ databases">
        <authorList>
            <person name="Lanie J.A."/>
            <person name="Ng W.-L."/>
            <person name="Kazmierczak K.M."/>
            <person name="Andrzejewski T.M."/>
            <person name="Davidsen T.M."/>
            <person name="Wayne K.J."/>
            <person name="Tettelin H."/>
            <person name="Glass J.I."/>
            <person name="Rusch D."/>
            <person name="Podicherti R."/>
            <person name="Tsui H.-C.T."/>
            <person name="Winkler M.E."/>
        </authorList>
    </citation>
    <scope>NUCLEOTIDE SEQUENCE</scope>
</reference>
<sequence>MTSKNLVTALICIFSIIVVGISLVSVIFPALITANFGIQESESNQFEIGSNTITFLIGNLLLIGFGVLYFKKKLPAIIQKSLENFLNKNISNKVTIILLFVILIPYVILTIPELFLDESEQTGDYQIFLAAKEIFPFGQINYVEAVEQNDRYVRMILLLTSLEILGNVKIIPFLGSIALLLTTYVFTKQVTNNRLAGIIAMLVLIQSYTFLKYDSFAMYENFWVLFYVLSLYAIYKKWQLSSVSYILSIFTKTFTAIFLPLSLVYVYYAKIKLKTKILLVISYAAMFGVVITVWYLDSSVYSSIIRFDIEQLFIGFTKLSYQLRFDLLLLTALFPLTIALIIKAKKGISIATPVLFLIAGSLVAGPIVEIFSGFYVTLPYRFVPTIVFFAIGVGILF</sequence>
<proteinExistence type="predicted"/>
<feature type="transmembrane region" description="Helical" evidence="1">
    <location>
        <begin position="53"/>
        <end position="70"/>
    </location>
</feature>
<feature type="transmembrane region" description="Helical" evidence="1">
    <location>
        <begin position="6"/>
        <end position="32"/>
    </location>
</feature>
<feature type="transmembrane region" description="Helical" evidence="1">
    <location>
        <begin position="218"/>
        <end position="235"/>
    </location>
</feature>
<gene>
    <name evidence="2" type="ORF">METZ01_LOCUS159866</name>
</gene>
<feature type="transmembrane region" description="Helical" evidence="1">
    <location>
        <begin position="378"/>
        <end position="396"/>
    </location>
</feature>
<dbReference type="EMBL" id="UINC01027562">
    <property type="protein sequence ID" value="SVB07012.1"/>
    <property type="molecule type" value="Genomic_DNA"/>
</dbReference>
<keyword evidence="1" id="KW-0812">Transmembrane</keyword>
<feature type="non-terminal residue" evidence="2">
    <location>
        <position position="397"/>
    </location>
</feature>
<name>A0A382B124_9ZZZZ</name>
<feature type="transmembrane region" description="Helical" evidence="1">
    <location>
        <begin position="247"/>
        <end position="268"/>
    </location>
</feature>
<feature type="transmembrane region" description="Helical" evidence="1">
    <location>
        <begin position="354"/>
        <end position="372"/>
    </location>
</feature>